<dbReference type="InterPro" id="IPR006667">
    <property type="entry name" value="SLC41_membr_dom"/>
</dbReference>
<dbReference type="GO" id="GO:0008324">
    <property type="term" value="F:monoatomic cation transmembrane transporter activity"/>
    <property type="evidence" value="ECO:0007669"/>
    <property type="project" value="InterPro"/>
</dbReference>
<dbReference type="Proteomes" id="UP000284403">
    <property type="component" value="Unassembled WGS sequence"/>
</dbReference>
<evidence type="ECO:0000313" key="11">
    <source>
        <dbReference type="Proteomes" id="UP000284403"/>
    </source>
</evidence>
<dbReference type="Gene3D" id="1.10.357.20">
    <property type="entry name" value="SLC41 divalent cation transporters, integral membrane domain"/>
    <property type="match status" value="2"/>
</dbReference>
<keyword evidence="7 8" id="KW-0472">Membrane</keyword>
<evidence type="ECO:0000256" key="8">
    <source>
        <dbReference type="SAM" id="Phobius"/>
    </source>
</evidence>
<evidence type="ECO:0000256" key="1">
    <source>
        <dbReference type="ARBA" id="ARBA00004141"/>
    </source>
</evidence>
<feature type="transmembrane region" description="Helical" evidence="8">
    <location>
        <begin position="301"/>
        <end position="328"/>
    </location>
</feature>
<reference evidence="10 11" key="1">
    <citation type="journal article" date="2018" name="BMC Genomics">
        <title>Genomic comparison of Trypanosoma conorhini and Trypanosoma rangeli to Trypanosoma cruzi strains of high and low virulence.</title>
        <authorList>
            <person name="Bradwell K.R."/>
            <person name="Koparde V.N."/>
            <person name="Matveyev A.V."/>
            <person name="Serrano M.G."/>
            <person name="Alves J.M."/>
            <person name="Parikh H."/>
            <person name="Huang B."/>
            <person name="Lee V."/>
            <person name="Espinosa-Alvarez O."/>
            <person name="Ortiz P.A."/>
            <person name="Costa-Martins A.G."/>
            <person name="Teixeira M.M."/>
            <person name="Buck G.A."/>
        </authorList>
    </citation>
    <scope>NUCLEOTIDE SEQUENCE [LARGE SCALE GENOMIC DNA]</scope>
    <source>
        <strain evidence="10 11">025E</strain>
    </source>
</reference>
<evidence type="ECO:0000256" key="4">
    <source>
        <dbReference type="ARBA" id="ARBA00022692"/>
    </source>
</evidence>
<dbReference type="AlphaFoldDB" id="A0A422PAK6"/>
<dbReference type="RefSeq" id="XP_029227252.1">
    <property type="nucleotide sequence ID" value="XM_029372620.1"/>
</dbReference>
<dbReference type="EMBL" id="MKKU01000352">
    <property type="protein sequence ID" value="RNF14747.1"/>
    <property type="molecule type" value="Genomic_DNA"/>
</dbReference>
<protein>
    <submittedName>
        <fullName evidence="10">Mg transporter</fullName>
    </submittedName>
</protein>
<keyword evidence="6 8" id="KW-1133">Transmembrane helix</keyword>
<keyword evidence="5" id="KW-0460">Magnesium</keyword>
<comment type="subcellular location">
    <subcellularLocation>
        <location evidence="1">Membrane</location>
        <topology evidence="1">Multi-pass membrane protein</topology>
    </subcellularLocation>
</comment>
<feature type="domain" description="SLC41A/MgtE integral membrane" evidence="9">
    <location>
        <begin position="240"/>
        <end position="354"/>
    </location>
</feature>
<evidence type="ECO:0000313" key="10">
    <source>
        <dbReference type="EMBL" id="RNF14747.1"/>
    </source>
</evidence>
<accession>A0A422PAK6</accession>
<keyword evidence="3" id="KW-0813">Transport</keyword>
<evidence type="ECO:0000256" key="7">
    <source>
        <dbReference type="ARBA" id="ARBA00023136"/>
    </source>
</evidence>
<evidence type="ECO:0000259" key="9">
    <source>
        <dbReference type="Pfam" id="PF01769"/>
    </source>
</evidence>
<keyword evidence="4 8" id="KW-0812">Transmembrane</keyword>
<gene>
    <name evidence="10" type="ORF">Tco025E_05728</name>
</gene>
<comment type="caution">
    <text evidence="10">The sequence shown here is derived from an EMBL/GenBank/DDBJ whole genome shotgun (WGS) entry which is preliminary data.</text>
</comment>
<dbReference type="OrthoDB" id="248200at2759"/>
<feature type="transmembrane region" description="Helical" evidence="8">
    <location>
        <begin position="246"/>
        <end position="270"/>
    </location>
</feature>
<keyword evidence="11" id="KW-1185">Reference proteome</keyword>
<comment type="similarity">
    <text evidence="2">Belongs to the SLC41A transporter family.</text>
</comment>
<evidence type="ECO:0000256" key="5">
    <source>
        <dbReference type="ARBA" id="ARBA00022842"/>
    </source>
</evidence>
<dbReference type="Pfam" id="PF01769">
    <property type="entry name" value="MgtE"/>
    <property type="match status" value="1"/>
</dbReference>
<dbReference type="PANTHER" id="PTHR41394">
    <property type="entry name" value="MAGNESIUM TRANSPORTER MGTE"/>
    <property type="match status" value="1"/>
</dbReference>
<dbReference type="GO" id="GO:0016020">
    <property type="term" value="C:membrane"/>
    <property type="evidence" value="ECO:0007669"/>
    <property type="project" value="UniProtKB-SubCell"/>
</dbReference>
<feature type="transmembrane region" description="Helical" evidence="8">
    <location>
        <begin position="340"/>
        <end position="362"/>
    </location>
</feature>
<dbReference type="InterPro" id="IPR036739">
    <property type="entry name" value="SLC41_membr_dom_sf"/>
</dbReference>
<dbReference type="PANTHER" id="PTHR41394:SF5">
    <property type="entry name" value="SLC41A_MGTE INTEGRAL MEMBRANE DOMAIN-CONTAINING PROTEIN"/>
    <property type="match status" value="1"/>
</dbReference>
<organism evidence="10 11">
    <name type="scientific">Trypanosoma conorhini</name>
    <dbReference type="NCBI Taxonomy" id="83891"/>
    <lineage>
        <taxon>Eukaryota</taxon>
        <taxon>Discoba</taxon>
        <taxon>Euglenozoa</taxon>
        <taxon>Kinetoplastea</taxon>
        <taxon>Metakinetoplastina</taxon>
        <taxon>Trypanosomatida</taxon>
        <taxon>Trypanosomatidae</taxon>
        <taxon>Trypanosoma</taxon>
    </lineage>
</organism>
<proteinExistence type="inferred from homology"/>
<evidence type="ECO:0000256" key="2">
    <source>
        <dbReference type="ARBA" id="ARBA00009749"/>
    </source>
</evidence>
<dbReference type="GeneID" id="40319339"/>
<evidence type="ECO:0000256" key="3">
    <source>
        <dbReference type="ARBA" id="ARBA00022448"/>
    </source>
</evidence>
<sequence>MVSWLSLRGSSENIDGGNPSKYEKIGCATARDRGAAVRAREKDGCVGRGRITWAVIRRRFSCSSVAARCMPGELLERSTYTTAIKRFVLLAALLALQSGSQLVLQRHEELITNQVAIVLFMGMVVGAGGNAGNQAAVAVITAVLASSECSSGGGEAPLRSTECTIVDCSPSESGYPLSVLKSPHVSCNLRLSRWEVPVIRFPWFLRLKRLLPQWCGKALTTDGGGASKRRRRPVVLSLPAVLRHELIVAFFCSLILMCIGALRVILFLWLDAAGNSEAHPTRALKNVSSWPTVTQWSNGSVLVMALSLSLFFIVLTSVLIGATLPYVLDFIGVNIEHAAPIVQVVMDLLGTWLCCATCSALLPSRRMGDT</sequence>
<name>A0A422PAK6_9TRYP</name>
<evidence type="ECO:0000256" key="6">
    <source>
        <dbReference type="ARBA" id="ARBA00022989"/>
    </source>
</evidence>
<dbReference type="SUPFAM" id="SSF161093">
    <property type="entry name" value="MgtE membrane domain-like"/>
    <property type="match status" value="2"/>
</dbReference>